<name>A0A9J7BTD0_9BACT</name>
<dbReference type="KEGG" id="orp:MOP44_27410"/>
<sequence length="105" mass="11303">MVRVSIFYPSKPGCRFDVDYYLNTHMPLAIGTLGSAIKAVSVEIGMVGGMPDQLPPFTAICAFTCESVEAFTSAFLPNADVLQGDIPSYTDIAPVIQVSEIRLSQ</sequence>
<dbReference type="NCBIfam" id="TIGR02118">
    <property type="entry name" value="EthD family reductase"/>
    <property type="match status" value="1"/>
</dbReference>
<dbReference type="PANTHER" id="PTHR40260">
    <property type="entry name" value="BLR8190 PROTEIN"/>
    <property type="match status" value="1"/>
</dbReference>
<protein>
    <submittedName>
        <fullName evidence="2">EthD family reductase</fullName>
    </submittedName>
</protein>
<dbReference type="Proteomes" id="UP001059380">
    <property type="component" value="Chromosome"/>
</dbReference>
<organism evidence="2 3">
    <name type="scientific">Occallatibacter riparius</name>
    <dbReference type="NCBI Taxonomy" id="1002689"/>
    <lineage>
        <taxon>Bacteria</taxon>
        <taxon>Pseudomonadati</taxon>
        <taxon>Acidobacteriota</taxon>
        <taxon>Terriglobia</taxon>
        <taxon>Terriglobales</taxon>
        <taxon>Acidobacteriaceae</taxon>
        <taxon>Occallatibacter</taxon>
    </lineage>
</organism>
<dbReference type="InterPro" id="IPR009799">
    <property type="entry name" value="EthD_dom"/>
</dbReference>
<dbReference type="Pfam" id="PF07110">
    <property type="entry name" value="EthD"/>
    <property type="match status" value="1"/>
</dbReference>
<evidence type="ECO:0000259" key="1">
    <source>
        <dbReference type="Pfam" id="PF07110"/>
    </source>
</evidence>
<keyword evidence="3" id="KW-1185">Reference proteome</keyword>
<dbReference type="InterPro" id="IPR011008">
    <property type="entry name" value="Dimeric_a/b-barrel"/>
</dbReference>
<dbReference type="EMBL" id="CP093313">
    <property type="protein sequence ID" value="UWZ84261.1"/>
    <property type="molecule type" value="Genomic_DNA"/>
</dbReference>
<dbReference type="AlphaFoldDB" id="A0A9J7BTD0"/>
<dbReference type="Gene3D" id="3.30.70.100">
    <property type="match status" value="1"/>
</dbReference>
<dbReference type="RefSeq" id="WP_260793766.1">
    <property type="nucleotide sequence ID" value="NZ_CP093313.1"/>
</dbReference>
<evidence type="ECO:0000313" key="3">
    <source>
        <dbReference type="Proteomes" id="UP001059380"/>
    </source>
</evidence>
<dbReference type="GO" id="GO:0016491">
    <property type="term" value="F:oxidoreductase activity"/>
    <property type="evidence" value="ECO:0007669"/>
    <property type="project" value="InterPro"/>
</dbReference>
<evidence type="ECO:0000313" key="2">
    <source>
        <dbReference type="EMBL" id="UWZ84261.1"/>
    </source>
</evidence>
<dbReference type="SUPFAM" id="SSF54909">
    <property type="entry name" value="Dimeric alpha+beta barrel"/>
    <property type="match status" value="1"/>
</dbReference>
<feature type="domain" description="EthD" evidence="1">
    <location>
        <begin position="19"/>
        <end position="77"/>
    </location>
</feature>
<dbReference type="PANTHER" id="PTHR40260:SF2">
    <property type="entry name" value="BLR8190 PROTEIN"/>
    <property type="match status" value="1"/>
</dbReference>
<accession>A0A9J7BTD0</accession>
<proteinExistence type="predicted"/>
<reference evidence="2" key="1">
    <citation type="submission" date="2021-04" db="EMBL/GenBank/DDBJ databases">
        <title>Phylogenetic analysis of Acidobacteriaceae.</title>
        <authorList>
            <person name="Qiu L."/>
            <person name="Zhang Q."/>
        </authorList>
    </citation>
    <scope>NUCLEOTIDE SEQUENCE</scope>
    <source>
        <strain evidence="2">DSM 25168</strain>
    </source>
</reference>
<gene>
    <name evidence="2" type="ORF">MOP44_27410</name>
</gene>